<dbReference type="RefSeq" id="WP_379751592.1">
    <property type="nucleotide sequence ID" value="NZ_JBHTCP010000052.1"/>
</dbReference>
<keyword evidence="11 16" id="KW-1133">Transmembrane helix</keyword>
<evidence type="ECO:0000256" key="13">
    <source>
        <dbReference type="ARBA" id="ARBA00023136"/>
    </source>
</evidence>
<dbReference type="SUPFAM" id="SSF49503">
    <property type="entry name" value="Cupredoxins"/>
    <property type="match status" value="1"/>
</dbReference>
<name>A0ABW2NSV5_9BACL</name>
<feature type="transmembrane region" description="Helical" evidence="16">
    <location>
        <begin position="43"/>
        <end position="66"/>
    </location>
</feature>
<evidence type="ECO:0000256" key="6">
    <source>
        <dbReference type="ARBA" id="ARBA00022475"/>
    </source>
</evidence>
<dbReference type="EC" id="1.10.3.-" evidence="14"/>
<keyword evidence="20" id="KW-1185">Reference proteome</keyword>
<dbReference type="InterPro" id="IPR008972">
    <property type="entry name" value="Cupredoxin"/>
</dbReference>
<protein>
    <recommendedName>
        <fullName evidence="4 14">Quinol oxidase subunit 2</fullName>
        <ecNumber evidence="14">1.10.3.-</ecNumber>
    </recommendedName>
</protein>
<dbReference type="PROSITE" id="PS50999">
    <property type="entry name" value="COX2_TM"/>
    <property type="match status" value="1"/>
</dbReference>
<comment type="subcellular location">
    <subcellularLocation>
        <location evidence="2">Cell membrane</location>
        <topology evidence="2">Multi-pass membrane protein</topology>
    </subcellularLocation>
</comment>
<accession>A0ABW2NSV5</accession>
<dbReference type="EMBL" id="JBHTCP010000052">
    <property type="protein sequence ID" value="MFC7373551.1"/>
    <property type="molecule type" value="Genomic_DNA"/>
</dbReference>
<dbReference type="InterPro" id="IPR034227">
    <property type="entry name" value="CuRO_UO_II"/>
</dbReference>
<evidence type="ECO:0000256" key="2">
    <source>
        <dbReference type="ARBA" id="ARBA00004651"/>
    </source>
</evidence>
<sequence>MRRLKPFLTLGLLTAVLFLSGCSSDMAILDPKGPVAATQKDLILLSIGFMLFIVAVVFILFTVIVYKYREKPENEGYKPPEMEGNLKLEILWTVIPIIIVTMLAIPTVKAIYTLEEPANEKKPLVVHATSVDWKWVFTYPEENIETVNYLYIPEDRPVKFKLTSADSMAALWIPQLGGQEYSMAGMQTEMYLQADEPGKYKGRNANFTGEGFTPQQFITTAMTEEDFEKWVKEVQQTAPKLTQKQYDKLMLQGESEKMTFSSTHLKWVDHAKDAEYAIKARERQGQVPLNPHSREAKEKRKQIEEEARKQSEAETGSDHSGSH</sequence>
<evidence type="ECO:0000256" key="1">
    <source>
        <dbReference type="ARBA" id="ARBA00000725"/>
    </source>
</evidence>
<evidence type="ECO:0000256" key="9">
    <source>
        <dbReference type="ARBA" id="ARBA00022729"/>
    </source>
</evidence>
<evidence type="ECO:0000256" key="8">
    <source>
        <dbReference type="ARBA" id="ARBA00022692"/>
    </source>
</evidence>
<organism evidence="19 20">
    <name type="scientific">Fictibacillus iocasae</name>
    <dbReference type="NCBI Taxonomy" id="2715437"/>
    <lineage>
        <taxon>Bacteria</taxon>
        <taxon>Bacillati</taxon>
        <taxon>Bacillota</taxon>
        <taxon>Bacilli</taxon>
        <taxon>Bacillales</taxon>
        <taxon>Fictibacillaceae</taxon>
        <taxon>Fictibacillus</taxon>
    </lineage>
</organism>
<dbReference type="PRINTS" id="PR01166">
    <property type="entry name" value="CYCOXIDASEII"/>
</dbReference>
<dbReference type="NCBIfam" id="TIGR01432">
    <property type="entry name" value="QOXA"/>
    <property type="match status" value="1"/>
</dbReference>
<feature type="compositionally biased region" description="Basic and acidic residues" evidence="15">
    <location>
        <begin position="292"/>
        <end position="323"/>
    </location>
</feature>
<feature type="region of interest" description="Disordered" evidence="15">
    <location>
        <begin position="281"/>
        <end position="323"/>
    </location>
</feature>
<feature type="domain" description="Cytochrome oxidase subunit II transmembrane region profile" evidence="18">
    <location>
        <begin position="20"/>
        <end position="118"/>
    </location>
</feature>
<keyword evidence="9" id="KW-0732">Signal</keyword>
<evidence type="ECO:0000256" key="7">
    <source>
        <dbReference type="ARBA" id="ARBA00022660"/>
    </source>
</evidence>
<keyword evidence="10 14" id="KW-0249">Electron transport</keyword>
<keyword evidence="8 16" id="KW-0812">Transmembrane</keyword>
<keyword evidence="7 14" id="KW-0679">Respiratory chain</keyword>
<keyword evidence="13 14" id="KW-0472">Membrane</keyword>
<dbReference type="InterPro" id="IPR006332">
    <property type="entry name" value="QoxA"/>
</dbReference>
<evidence type="ECO:0000256" key="5">
    <source>
        <dbReference type="ARBA" id="ARBA00022448"/>
    </source>
</evidence>
<keyword evidence="6 14" id="KW-1003">Cell membrane</keyword>
<evidence type="ECO:0000256" key="11">
    <source>
        <dbReference type="ARBA" id="ARBA00022989"/>
    </source>
</evidence>
<evidence type="ECO:0000256" key="12">
    <source>
        <dbReference type="ARBA" id="ARBA00023002"/>
    </source>
</evidence>
<dbReference type="InterPro" id="IPR011759">
    <property type="entry name" value="Cyt_c_oxidase_su2_TM_dom"/>
</dbReference>
<dbReference type="InterPro" id="IPR036257">
    <property type="entry name" value="Cyt_c_oxidase_su2_TM_sf"/>
</dbReference>
<dbReference type="PIRSF" id="PIRSF000292">
    <property type="entry name" value="Ubi_od_II"/>
    <property type="match status" value="1"/>
</dbReference>
<evidence type="ECO:0000256" key="16">
    <source>
        <dbReference type="SAM" id="Phobius"/>
    </source>
</evidence>
<evidence type="ECO:0000256" key="3">
    <source>
        <dbReference type="ARBA" id="ARBA00007866"/>
    </source>
</evidence>
<feature type="domain" description="Cytochrome oxidase subunit II copper A binding" evidence="17">
    <location>
        <begin position="121"/>
        <end position="233"/>
    </location>
</feature>
<comment type="function">
    <text evidence="14">Catalyzes quinol oxidation with the concomitant reduction of oxygen to water. Subunit II transfers the electrons from a quinol to the binuclear center of the catalytic subunit I.</text>
</comment>
<keyword evidence="12 14" id="KW-0560">Oxidoreductase</keyword>
<dbReference type="PANTHER" id="PTHR22888">
    <property type="entry name" value="CYTOCHROME C OXIDASE, SUBUNIT II"/>
    <property type="match status" value="1"/>
</dbReference>
<dbReference type="PROSITE" id="PS50857">
    <property type="entry name" value="COX2_CUA"/>
    <property type="match status" value="1"/>
</dbReference>
<dbReference type="PROSITE" id="PS51257">
    <property type="entry name" value="PROKAR_LIPOPROTEIN"/>
    <property type="match status" value="1"/>
</dbReference>
<dbReference type="InterPro" id="IPR002429">
    <property type="entry name" value="CcO_II-like_C"/>
</dbReference>
<comment type="catalytic activity">
    <reaction evidence="1 14">
        <text>2 a quinol + O2 = 2 a quinone + 2 H2O</text>
        <dbReference type="Rhea" id="RHEA:55376"/>
        <dbReference type="ChEBI" id="CHEBI:15377"/>
        <dbReference type="ChEBI" id="CHEBI:15379"/>
        <dbReference type="ChEBI" id="CHEBI:24646"/>
        <dbReference type="ChEBI" id="CHEBI:132124"/>
    </reaction>
</comment>
<dbReference type="InterPro" id="IPR006333">
    <property type="entry name" value="Cyt_o_ubiquinol_oxidase_su2"/>
</dbReference>
<evidence type="ECO:0000313" key="20">
    <source>
        <dbReference type="Proteomes" id="UP001596549"/>
    </source>
</evidence>
<dbReference type="InterPro" id="IPR045187">
    <property type="entry name" value="CcO_II"/>
</dbReference>
<dbReference type="Pfam" id="PF02790">
    <property type="entry name" value="COX2_TM"/>
    <property type="match status" value="1"/>
</dbReference>
<evidence type="ECO:0000259" key="18">
    <source>
        <dbReference type="PROSITE" id="PS50999"/>
    </source>
</evidence>
<evidence type="ECO:0000259" key="17">
    <source>
        <dbReference type="PROSITE" id="PS50857"/>
    </source>
</evidence>
<keyword evidence="5 14" id="KW-0813">Transport</keyword>
<reference evidence="20" key="1">
    <citation type="journal article" date="2019" name="Int. J. Syst. Evol. Microbiol.">
        <title>The Global Catalogue of Microorganisms (GCM) 10K type strain sequencing project: providing services to taxonomists for standard genome sequencing and annotation.</title>
        <authorList>
            <consortium name="The Broad Institute Genomics Platform"/>
            <consortium name="The Broad Institute Genome Sequencing Center for Infectious Disease"/>
            <person name="Wu L."/>
            <person name="Ma J."/>
        </authorList>
    </citation>
    <scope>NUCLEOTIDE SEQUENCE [LARGE SCALE GENOMIC DNA]</scope>
    <source>
        <strain evidence="20">NBRC 106396</strain>
    </source>
</reference>
<evidence type="ECO:0000256" key="4">
    <source>
        <dbReference type="ARBA" id="ARBA00016131"/>
    </source>
</evidence>
<evidence type="ECO:0000313" key="19">
    <source>
        <dbReference type="EMBL" id="MFC7373551.1"/>
    </source>
</evidence>
<comment type="similarity">
    <text evidence="3 14">Belongs to the cytochrome c oxidase subunit 2 family.</text>
</comment>
<feature type="transmembrane region" description="Helical" evidence="16">
    <location>
        <begin position="86"/>
        <end position="105"/>
    </location>
</feature>
<dbReference type="Gene3D" id="2.60.40.420">
    <property type="entry name" value="Cupredoxins - blue copper proteins"/>
    <property type="match status" value="1"/>
</dbReference>
<gene>
    <name evidence="19" type="primary">qoxA</name>
    <name evidence="19" type="ORF">ACFQPF_18060</name>
</gene>
<evidence type="ECO:0000256" key="14">
    <source>
        <dbReference type="PIRNR" id="PIRNR000292"/>
    </source>
</evidence>
<evidence type="ECO:0000256" key="15">
    <source>
        <dbReference type="SAM" id="MobiDB-lite"/>
    </source>
</evidence>
<evidence type="ECO:0000256" key="10">
    <source>
        <dbReference type="ARBA" id="ARBA00022982"/>
    </source>
</evidence>
<comment type="caution">
    <text evidence="19">The sequence shown here is derived from an EMBL/GenBank/DDBJ whole genome shotgun (WGS) entry which is preliminary data.</text>
</comment>
<dbReference type="CDD" id="cd04212">
    <property type="entry name" value="CuRO_UO_II"/>
    <property type="match status" value="1"/>
</dbReference>
<dbReference type="Gene3D" id="1.10.287.90">
    <property type="match status" value="1"/>
</dbReference>
<dbReference type="Proteomes" id="UP001596549">
    <property type="component" value="Unassembled WGS sequence"/>
</dbReference>
<proteinExistence type="inferred from homology"/>
<dbReference type="SUPFAM" id="SSF81464">
    <property type="entry name" value="Cytochrome c oxidase subunit II-like, transmembrane region"/>
    <property type="match status" value="1"/>
</dbReference>
<dbReference type="PANTHER" id="PTHR22888:SF18">
    <property type="entry name" value="CYTOCHROME BO(3) UBIQUINOL OXIDASE SUBUNIT 2"/>
    <property type="match status" value="1"/>
</dbReference>